<dbReference type="InterPro" id="IPR027417">
    <property type="entry name" value="P-loop_NTPase"/>
</dbReference>
<dbReference type="PANTHER" id="PTHR36766">
    <property type="entry name" value="PLANT BROAD-SPECTRUM MILDEW RESISTANCE PROTEIN RPW8"/>
    <property type="match status" value="1"/>
</dbReference>
<dbReference type="SUPFAM" id="SSF52540">
    <property type="entry name" value="P-loop containing nucleoside triphosphate hydrolases"/>
    <property type="match status" value="1"/>
</dbReference>
<name>A0A1U8BDI4_NELNU</name>
<dbReference type="PANTHER" id="PTHR36766:SF30">
    <property type="entry name" value="TIR-NBS TYPE DISEASE RESISTANCE PROTEIN-RELATED"/>
    <property type="match status" value="1"/>
</dbReference>
<feature type="domain" description="NB-ARC" evidence="1">
    <location>
        <begin position="138"/>
        <end position="324"/>
    </location>
</feature>
<gene>
    <name evidence="3" type="primary">LOC104612290</name>
</gene>
<dbReference type="Gene3D" id="3.40.50.300">
    <property type="entry name" value="P-loop containing nucleotide triphosphate hydrolases"/>
    <property type="match status" value="1"/>
</dbReference>
<dbReference type="Proteomes" id="UP000189703">
    <property type="component" value="Unplaced"/>
</dbReference>
<dbReference type="RefSeq" id="XP_010277973.1">
    <property type="nucleotide sequence ID" value="XM_010279671.1"/>
</dbReference>
<dbReference type="PRINTS" id="PR00364">
    <property type="entry name" value="DISEASERSIST"/>
</dbReference>
<dbReference type="InterPro" id="IPR002182">
    <property type="entry name" value="NB-ARC"/>
</dbReference>
<accession>A0A1U8BDI4</accession>
<dbReference type="OMA" id="YAPRVWV"/>
<sequence length="373" mass="42107">MADVIAQFLRAKFLESLEEHGQTRFALHSQLEQLKSLLPSRSLSADEQANFINILYDLNEALTECRMLWNNHRYYHSLKAILLVHETKRRLADIKKRLKGLNGGAISSSRSDDQNQARRLSDCSWSIDTSKVHGFDENFRQLKNLLLQEGSDDGGFKAVGIVGMCGIGKSTLARLIFNSEEVKKNFCPRLWICVSGRSPKEIVERMLVDLGVEDEIIKSIINSNDLHGLLFSLYLQLVGKKYLVVFDGVWGIDEWYEQLQLNSGLPDQDDKWGEHLRNGLPKQSGGRVVVTGRLKDAVKRMVGEENLLCLSTLDKQFCNSIFTDSAEEYADDLILVNMKAEVAEKSAGLPLAAKMMGQIMKNIRKNEMGIQTQ</sequence>
<dbReference type="KEGG" id="nnu:104612290"/>
<dbReference type="Pfam" id="PF00931">
    <property type="entry name" value="NB-ARC"/>
    <property type="match status" value="1"/>
</dbReference>
<dbReference type="GeneID" id="104612290"/>
<proteinExistence type="predicted"/>
<dbReference type="OrthoDB" id="1900634at2759"/>
<dbReference type="AlphaFoldDB" id="A0A1U8BDI4"/>
<organism evidence="2 3">
    <name type="scientific">Nelumbo nucifera</name>
    <name type="common">Sacred lotus</name>
    <dbReference type="NCBI Taxonomy" id="4432"/>
    <lineage>
        <taxon>Eukaryota</taxon>
        <taxon>Viridiplantae</taxon>
        <taxon>Streptophyta</taxon>
        <taxon>Embryophyta</taxon>
        <taxon>Tracheophyta</taxon>
        <taxon>Spermatophyta</taxon>
        <taxon>Magnoliopsida</taxon>
        <taxon>Proteales</taxon>
        <taxon>Nelumbonaceae</taxon>
        <taxon>Nelumbo</taxon>
    </lineage>
</organism>
<protein>
    <submittedName>
        <fullName evidence="3">Probable disease resistance protein At4g19060</fullName>
    </submittedName>
</protein>
<keyword evidence="2" id="KW-1185">Reference proteome</keyword>
<evidence type="ECO:0000259" key="1">
    <source>
        <dbReference type="Pfam" id="PF00931"/>
    </source>
</evidence>
<reference evidence="3" key="1">
    <citation type="submission" date="2025-08" db="UniProtKB">
        <authorList>
            <consortium name="RefSeq"/>
        </authorList>
    </citation>
    <scope>IDENTIFICATION</scope>
</reference>
<evidence type="ECO:0000313" key="2">
    <source>
        <dbReference type="Proteomes" id="UP000189703"/>
    </source>
</evidence>
<evidence type="ECO:0000313" key="3">
    <source>
        <dbReference type="RefSeq" id="XP_010277973.1"/>
    </source>
</evidence>
<dbReference type="GO" id="GO:0043531">
    <property type="term" value="F:ADP binding"/>
    <property type="evidence" value="ECO:0007669"/>
    <property type="project" value="InterPro"/>
</dbReference>
<dbReference type="eggNOG" id="ENOG502RPBY">
    <property type="taxonomic scope" value="Eukaryota"/>
</dbReference>
<dbReference type="FunCoup" id="A0A1U8BDI4">
    <property type="interactions" value="578"/>
</dbReference>